<evidence type="ECO:0000313" key="16">
    <source>
        <dbReference type="EMBL" id="EGO25220.1"/>
    </source>
</evidence>
<dbReference type="HOGENOM" id="CLU_2856093_0_0_1"/>
<keyword evidence="15" id="KW-0676">Redox-active center</keyword>
<evidence type="ECO:0000256" key="2">
    <source>
        <dbReference type="ARBA" id="ARBA00004367"/>
    </source>
</evidence>
<evidence type="ECO:0000256" key="4">
    <source>
        <dbReference type="ARBA" id="ARBA00011802"/>
    </source>
</evidence>
<dbReference type="GO" id="GO:0071949">
    <property type="term" value="F:FAD binding"/>
    <property type="evidence" value="ECO:0007669"/>
    <property type="project" value="InterPro"/>
</dbReference>
<dbReference type="GO" id="GO:0016972">
    <property type="term" value="F:thiol oxidase activity"/>
    <property type="evidence" value="ECO:0007669"/>
    <property type="project" value="InterPro"/>
</dbReference>
<dbReference type="AlphaFoldDB" id="F8NUK0"/>
<feature type="non-terminal residue" evidence="16">
    <location>
        <position position="65"/>
    </location>
</feature>
<dbReference type="KEGG" id="sla:SERLADRAFT_386784"/>
<sequence>MTGQSPSLVTLPDTMSDVLREDTAAEDESTGACLEKRVYYKIVSGLHASISTHICREYLNQTTGE</sequence>
<reference evidence="16" key="1">
    <citation type="submission" date="2011-04" db="EMBL/GenBank/DDBJ databases">
        <title>Evolution of plant cell wall degrading machinery underlies the functional diversity of forest fungi.</title>
        <authorList>
            <consortium name="US DOE Joint Genome Institute (JGI-PGF)"/>
            <person name="Eastwood D.C."/>
            <person name="Floudas D."/>
            <person name="Binder M."/>
            <person name="Majcherczyk A."/>
            <person name="Schneider P."/>
            <person name="Aerts A."/>
            <person name="Asiegbu F.O."/>
            <person name="Baker S.E."/>
            <person name="Barry K."/>
            <person name="Bendiksby M."/>
            <person name="Blumentritt M."/>
            <person name="Coutinho P.M."/>
            <person name="Cullen D."/>
            <person name="Cullen D."/>
            <person name="Gathman A."/>
            <person name="Goodell B."/>
            <person name="Henrissat B."/>
            <person name="Ihrmark K."/>
            <person name="Kauserud H."/>
            <person name="Kohler A."/>
            <person name="LaButti K."/>
            <person name="Lapidus A."/>
            <person name="Lavin J.L."/>
            <person name="Lee Y.-H."/>
            <person name="Lindquist E."/>
            <person name="Lilly W."/>
            <person name="Lucas S."/>
            <person name="Morin E."/>
            <person name="Murat C."/>
            <person name="Oguiza J.A."/>
            <person name="Park J."/>
            <person name="Pisabarro A.G."/>
            <person name="Riley R."/>
            <person name="Rosling A."/>
            <person name="Salamov A."/>
            <person name="Schmidt O."/>
            <person name="Schmutz J."/>
            <person name="Skrede I."/>
            <person name="Stenlid J."/>
            <person name="Wiebenga A."/>
            <person name="Xie X."/>
            <person name="Kues U."/>
            <person name="Hibbett D.S."/>
            <person name="Hoffmeister D."/>
            <person name="Hogberg N."/>
            <person name="Martin F."/>
            <person name="Grigoriev I.V."/>
            <person name="Watkinson S.C."/>
        </authorList>
    </citation>
    <scope>NUCLEOTIDE SEQUENCE</scope>
    <source>
        <strain evidence="16">S7.9</strain>
    </source>
</reference>
<dbReference type="PANTHER" id="PTHR12613:SF0">
    <property type="entry name" value="ERO1-LIKE PROTEIN"/>
    <property type="match status" value="1"/>
</dbReference>
<protein>
    <submittedName>
        <fullName evidence="16">Uncharacterized protein</fullName>
    </submittedName>
</protein>
<dbReference type="SUPFAM" id="SSF110019">
    <property type="entry name" value="ERO1-like"/>
    <property type="match status" value="1"/>
</dbReference>
<keyword evidence="14" id="KW-0325">Glycoprotein</keyword>
<keyword evidence="6" id="KW-0285">Flavoprotein</keyword>
<dbReference type="GO" id="GO:0034975">
    <property type="term" value="P:protein folding in endoplasmic reticulum"/>
    <property type="evidence" value="ECO:0007669"/>
    <property type="project" value="InterPro"/>
</dbReference>
<dbReference type="EMBL" id="GL945433">
    <property type="protein sequence ID" value="EGO25220.1"/>
    <property type="molecule type" value="Genomic_DNA"/>
</dbReference>
<dbReference type="RefSeq" id="XP_007317342.1">
    <property type="nucleotide sequence ID" value="XM_007317280.1"/>
</dbReference>
<dbReference type="OrthoDB" id="269384at2759"/>
<keyword evidence="13" id="KW-1015">Disulfide bond</keyword>
<evidence type="ECO:0000256" key="13">
    <source>
        <dbReference type="ARBA" id="ARBA00023157"/>
    </source>
</evidence>
<evidence type="ECO:0000256" key="7">
    <source>
        <dbReference type="ARBA" id="ARBA00022729"/>
    </source>
</evidence>
<evidence type="ECO:0000256" key="12">
    <source>
        <dbReference type="ARBA" id="ARBA00023136"/>
    </source>
</evidence>
<evidence type="ECO:0000256" key="9">
    <source>
        <dbReference type="ARBA" id="ARBA00022827"/>
    </source>
</evidence>
<keyword evidence="8" id="KW-0256">Endoplasmic reticulum</keyword>
<keyword evidence="11" id="KW-0560">Oxidoreductase</keyword>
<evidence type="ECO:0000256" key="1">
    <source>
        <dbReference type="ARBA" id="ARBA00001974"/>
    </source>
</evidence>
<keyword evidence="10" id="KW-0249">Electron transport</keyword>
<evidence type="ECO:0000256" key="15">
    <source>
        <dbReference type="ARBA" id="ARBA00023284"/>
    </source>
</evidence>
<accession>F8NUK0</accession>
<evidence type="ECO:0000256" key="10">
    <source>
        <dbReference type="ARBA" id="ARBA00022982"/>
    </source>
</evidence>
<dbReference type="GeneID" id="18811236"/>
<keyword evidence="12" id="KW-0472">Membrane</keyword>
<dbReference type="PANTHER" id="PTHR12613">
    <property type="entry name" value="ERO1-RELATED"/>
    <property type="match status" value="1"/>
</dbReference>
<keyword evidence="9" id="KW-0274">FAD</keyword>
<keyword evidence="7" id="KW-0732">Signal</keyword>
<keyword evidence="5" id="KW-0813">Transport</keyword>
<gene>
    <name evidence="16" type="ORF">SERLADRAFT_386784</name>
</gene>
<evidence type="ECO:0000256" key="14">
    <source>
        <dbReference type="ARBA" id="ARBA00023180"/>
    </source>
</evidence>
<comment type="similarity">
    <text evidence="3">Belongs to the EROs family.</text>
</comment>
<organism>
    <name type="scientific">Serpula lacrymans var. lacrymans (strain S7.9)</name>
    <name type="common">Dry rot fungus</name>
    <dbReference type="NCBI Taxonomy" id="578457"/>
    <lineage>
        <taxon>Eukaryota</taxon>
        <taxon>Fungi</taxon>
        <taxon>Dikarya</taxon>
        <taxon>Basidiomycota</taxon>
        <taxon>Agaricomycotina</taxon>
        <taxon>Agaricomycetes</taxon>
        <taxon>Agaricomycetidae</taxon>
        <taxon>Boletales</taxon>
        <taxon>Coniophorineae</taxon>
        <taxon>Serpulaceae</taxon>
        <taxon>Serpula</taxon>
    </lineage>
</organism>
<dbReference type="Pfam" id="PF04137">
    <property type="entry name" value="ERO1"/>
    <property type="match status" value="1"/>
</dbReference>
<dbReference type="GO" id="GO:0015035">
    <property type="term" value="F:protein-disulfide reductase activity"/>
    <property type="evidence" value="ECO:0007669"/>
    <property type="project" value="InterPro"/>
</dbReference>
<evidence type="ECO:0000256" key="11">
    <source>
        <dbReference type="ARBA" id="ARBA00023002"/>
    </source>
</evidence>
<proteinExistence type="inferred from homology"/>
<comment type="cofactor">
    <cofactor evidence="1">
        <name>FAD</name>
        <dbReference type="ChEBI" id="CHEBI:57692"/>
    </cofactor>
</comment>
<evidence type="ECO:0000256" key="8">
    <source>
        <dbReference type="ARBA" id="ARBA00022824"/>
    </source>
</evidence>
<dbReference type="GO" id="GO:0005789">
    <property type="term" value="C:endoplasmic reticulum membrane"/>
    <property type="evidence" value="ECO:0007669"/>
    <property type="project" value="UniProtKB-SubCell"/>
</dbReference>
<comment type="subunit">
    <text evidence="4">May function both as a monomer and a homodimer.</text>
</comment>
<dbReference type="InterPro" id="IPR007266">
    <property type="entry name" value="Ero1"/>
</dbReference>
<dbReference type="InterPro" id="IPR037192">
    <property type="entry name" value="ERO1-like_sf"/>
</dbReference>
<dbReference type="Proteomes" id="UP000008064">
    <property type="component" value="Unassembled WGS sequence"/>
</dbReference>
<name>F8NUK0_SERL9</name>
<evidence type="ECO:0000256" key="6">
    <source>
        <dbReference type="ARBA" id="ARBA00022630"/>
    </source>
</evidence>
<evidence type="ECO:0000256" key="3">
    <source>
        <dbReference type="ARBA" id="ARBA00008277"/>
    </source>
</evidence>
<comment type="subcellular location">
    <subcellularLocation>
        <location evidence="2">Endoplasmic reticulum membrane</location>
        <topology evidence="2">Peripheral membrane protein</topology>
        <orientation evidence="2">Lumenal side</orientation>
    </subcellularLocation>
</comment>
<evidence type="ECO:0000256" key="5">
    <source>
        <dbReference type="ARBA" id="ARBA00022448"/>
    </source>
</evidence>